<dbReference type="EMBL" id="CAOQHR010000002">
    <property type="protein sequence ID" value="CAI6330277.1"/>
    <property type="molecule type" value="Genomic_DNA"/>
</dbReference>
<dbReference type="Gene3D" id="3.80.10.10">
    <property type="entry name" value="Ribonuclease Inhibitor"/>
    <property type="match status" value="1"/>
</dbReference>
<keyword evidence="1" id="KW-0175">Coiled coil</keyword>
<dbReference type="AlphaFoldDB" id="A0A9W4XN56"/>
<dbReference type="OrthoDB" id="3720847at2759"/>
<evidence type="ECO:0000259" key="2">
    <source>
        <dbReference type="PROSITE" id="PS50181"/>
    </source>
</evidence>
<dbReference type="PROSITE" id="PS50181">
    <property type="entry name" value="FBOX"/>
    <property type="match status" value="1"/>
</dbReference>
<keyword evidence="4" id="KW-1185">Reference proteome</keyword>
<dbReference type="InterPro" id="IPR001810">
    <property type="entry name" value="F-box_dom"/>
</dbReference>
<gene>
    <name evidence="3" type="ORF">PDIGIT_LOCUS4213</name>
</gene>
<evidence type="ECO:0000313" key="4">
    <source>
        <dbReference type="Proteomes" id="UP001152607"/>
    </source>
</evidence>
<feature type="coiled-coil region" evidence="1">
    <location>
        <begin position="305"/>
        <end position="332"/>
    </location>
</feature>
<protein>
    <recommendedName>
        <fullName evidence="2">F-box domain-containing protein</fullName>
    </recommendedName>
</protein>
<organism evidence="3 4">
    <name type="scientific">Periconia digitata</name>
    <dbReference type="NCBI Taxonomy" id="1303443"/>
    <lineage>
        <taxon>Eukaryota</taxon>
        <taxon>Fungi</taxon>
        <taxon>Dikarya</taxon>
        <taxon>Ascomycota</taxon>
        <taxon>Pezizomycotina</taxon>
        <taxon>Dothideomycetes</taxon>
        <taxon>Pleosporomycetidae</taxon>
        <taxon>Pleosporales</taxon>
        <taxon>Massarineae</taxon>
        <taxon>Periconiaceae</taxon>
        <taxon>Periconia</taxon>
    </lineage>
</organism>
<reference evidence="3" key="1">
    <citation type="submission" date="2023-01" db="EMBL/GenBank/DDBJ databases">
        <authorList>
            <person name="Van Ghelder C."/>
            <person name="Rancurel C."/>
        </authorList>
    </citation>
    <scope>NUCLEOTIDE SEQUENCE</scope>
    <source>
        <strain evidence="3">CNCM I-4278</strain>
    </source>
</reference>
<proteinExistence type="predicted"/>
<feature type="domain" description="F-box" evidence="2">
    <location>
        <begin position="1"/>
        <end position="46"/>
    </location>
</feature>
<dbReference type="Proteomes" id="UP001152607">
    <property type="component" value="Unassembled WGS sequence"/>
</dbReference>
<accession>A0A9W4XN56</accession>
<name>A0A9W4XN56_9PLEO</name>
<evidence type="ECO:0000256" key="1">
    <source>
        <dbReference type="SAM" id="Coils"/>
    </source>
</evidence>
<sequence length="503" mass="57558">MARLTDVPADVLSLLLDYLTSYDYNALVRVSTRFNHDVVPRLYRHLKFTATKSRGCARSLAFLLRTLLERPQLASHIHSFKLRGPLPCWTKYNPWPPEDSSKRISGPKLWGLEDCTTLSRAQKIFASNQFYSLVDESMHKSQDQFKGRNKDALATLVLTRCYELTTLDLGDGFLMYSIFLPQILKRADHLFPKLNNVVLGDKRFDPDNSLSYINLDLIRPIYYSPSVTTFEYTMSQPWQLNWNRPSPPRSESLTTLHLFRTNINRSTLEQLLCATPHLKRLHYDQEVLFNNSSQGPPLLAQFLNLDGLNIALANLQNTLEECKLTLNMAADSLSPTELLENGLHFPGIQGTLSVLHNFPRLQKVEVPAVMFLGWAPEFAAELKEVLPPMITDLTLRDDFISYCQWSVGFNCYKKVGRISEYLEQRAFSAKMLSCFGIRLQNRAADTWLRDAVKDLGMPLGGRGVRHELKKERRAEVHCWHFGKGEGERDTRKDSIIPGMFPST</sequence>
<dbReference type="InterPro" id="IPR032675">
    <property type="entry name" value="LRR_dom_sf"/>
</dbReference>
<comment type="caution">
    <text evidence="3">The sequence shown here is derived from an EMBL/GenBank/DDBJ whole genome shotgun (WGS) entry which is preliminary data.</text>
</comment>
<evidence type="ECO:0000313" key="3">
    <source>
        <dbReference type="EMBL" id="CAI6330277.1"/>
    </source>
</evidence>